<dbReference type="OrthoDB" id="583768at2"/>
<dbReference type="NCBIfam" id="NF033537">
    <property type="entry name" value="lasso_biosyn_B2"/>
    <property type="match status" value="1"/>
</dbReference>
<dbReference type="EMBL" id="PDEP01000009">
    <property type="protein sequence ID" value="PEN06172.1"/>
    <property type="molecule type" value="Genomic_DNA"/>
</dbReference>
<organism evidence="2 3">
    <name type="scientific">Longimonas halophila</name>
    <dbReference type="NCBI Taxonomy" id="1469170"/>
    <lineage>
        <taxon>Bacteria</taxon>
        <taxon>Pseudomonadati</taxon>
        <taxon>Rhodothermota</taxon>
        <taxon>Rhodothermia</taxon>
        <taxon>Rhodothermales</taxon>
        <taxon>Salisaetaceae</taxon>
        <taxon>Longimonas</taxon>
    </lineage>
</organism>
<name>A0A2H3P5Q5_9BACT</name>
<dbReference type="InterPro" id="IPR032708">
    <property type="entry name" value="McjB_C"/>
</dbReference>
<dbReference type="AlphaFoldDB" id="A0A2H3P5Q5"/>
<evidence type="ECO:0000313" key="2">
    <source>
        <dbReference type="EMBL" id="PEN06172.1"/>
    </source>
</evidence>
<evidence type="ECO:0000259" key="1">
    <source>
        <dbReference type="Pfam" id="PF13471"/>
    </source>
</evidence>
<protein>
    <recommendedName>
        <fullName evidence="1">Microcin J25-processing protein McjB C-terminal domain-containing protein</fullName>
    </recommendedName>
</protein>
<gene>
    <name evidence="2" type="ORF">CRI93_10105</name>
</gene>
<keyword evidence="3" id="KW-1185">Reference proteome</keyword>
<dbReference type="RefSeq" id="WP_098062517.1">
    <property type="nucleotide sequence ID" value="NZ_PDEP01000009.1"/>
</dbReference>
<dbReference type="InterPro" id="IPR053521">
    <property type="entry name" value="McjB-like"/>
</dbReference>
<accession>A0A2H3P5Q5</accession>
<comment type="caution">
    <text evidence="2">The sequence shown here is derived from an EMBL/GenBank/DDBJ whole genome shotgun (WGS) entry which is preliminary data.</text>
</comment>
<dbReference type="Pfam" id="PF13471">
    <property type="entry name" value="Transglut_core3"/>
    <property type="match status" value="1"/>
</dbReference>
<sequence>MIADESPTIAAQIQQYAARPRWRRALACTRVLPHALWLYATVAVHLRRVQHAAASRTLPNVLKRLTPSIPHTTWHGLGSPLALGACLTVAYRLTTRGHSGRCLPRALLLFGLVQRTQHAPVHFCLGAQRDRPHEHLAHAWVEVQGTALAEPVDPRATHRLLYRYPSTA</sequence>
<reference evidence="2 3" key="1">
    <citation type="submission" date="2017-10" db="EMBL/GenBank/DDBJ databases">
        <title>Draft genome of Longimonas halophila.</title>
        <authorList>
            <person name="Goh K.M."/>
            <person name="Shamsir M.S."/>
            <person name="Lim S.W."/>
        </authorList>
    </citation>
    <scope>NUCLEOTIDE SEQUENCE [LARGE SCALE GENOMIC DNA]</scope>
    <source>
        <strain evidence="2 3">KCTC 42399</strain>
    </source>
</reference>
<evidence type="ECO:0000313" key="3">
    <source>
        <dbReference type="Proteomes" id="UP000221024"/>
    </source>
</evidence>
<proteinExistence type="predicted"/>
<dbReference type="Proteomes" id="UP000221024">
    <property type="component" value="Unassembled WGS sequence"/>
</dbReference>
<feature type="domain" description="Microcin J25-processing protein McjB C-terminal" evidence="1">
    <location>
        <begin position="52"/>
        <end position="157"/>
    </location>
</feature>